<accession>A0AAD4WAR8</accession>
<dbReference type="Proteomes" id="UP001054821">
    <property type="component" value="Chromosome 3"/>
</dbReference>
<gene>
    <name evidence="1" type="ORF">L3X38_018411</name>
</gene>
<reference evidence="1 2" key="1">
    <citation type="journal article" date="2022" name="G3 (Bethesda)">
        <title>Whole-genome sequence and methylome profiling of the almond [Prunus dulcis (Mill.) D.A. Webb] cultivar 'Nonpareil'.</title>
        <authorList>
            <person name="D'Amico-Willman K.M."/>
            <person name="Ouma W.Z."/>
            <person name="Meulia T."/>
            <person name="Sideli G.M."/>
            <person name="Gradziel T.M."/>
            <person name="Fresnedo-Ramirez J."/>
        </authorList>
    </citation>
    <scope>NUCLEOTIDE SEQUENCE [LARGE SCALE GENOMIC DNA]</scope>
    <source>
        <strain evidence="1">Clone GOH B32 T37-40</strain>
    </source>
</reference>
<organism evidence="1 2">
    <name type="scientific">Prunus dulcis</name>
    <name type="common">Almond</name>
    <name type="synonym">Amygdalus dulcis</name>
    <dbReference type="NCBI Taxonomy" id="3755"/>
    <lineage>
        <taxon>Eukaryota</taxon>
        <taxon>Viridiplantae</taxon>
        <taxon>Streptophyta</taxon>
        <taxon>Embryophyta</taxon>
        <taxon>Tracheophyta</taxon>
        <taxon>Spermatophyta</taxon>
        <taxon>Magnoliopsida</taxon>
        <taxon>eudicotyledons</taxon>
        <taxon>Gunneridae</taxon>
        <taxon>Pentapetalae</taxon>
        <taxon>rosids</taxon>
        <taxon>fabids</taxon>
        <taxon>Rosales</taxon>
        <taxon>Rosaceae</taxon>
        <taxon>Amygdaloideae</taxon>
        <taxon>Amygdaleae</taxon>
        <taxon>Prunus</taxon>
    </lineage>
</organism>
<evidence type="ECO:0000313" key="1">
    <source>
        <dbReference type="EMBL" id="KAI5339139.1"/>
    </source>
</evidence>
<dbReference type="PANTHER" id="PTHR46250">
    <property type="entry name" value="MYB/SANT-LIKE DNA-BINDING DOMAIN PROTEIN-RELATED"/>
    <property type="match status" value="1"/>
</dbReference>
<sequence>MVKVLNNLCLGAELKASPQSKLKVDSNEAWETYVQHHKNAAEWRNKSFPLFDRLADIFGKDRANGKGAEVPSKMMEEQAVNNEVVGSDDNDTSPMSINKEGNQYVVWQNKRKTGSSDEDRVVFALEKLFEVLGKRMQMVIDSFLKGNENRSNIAKEVKEVRFSAMDQCNIPI</sequence>
<name>A0AAD4WAR8_PRUDU</name>
<protein>
    <submittedName>
        <fullName evidence="1">Uncharacterized protein</fullName>
    </submittedName>
</protein>
<dbReference type="EMBL" id="JAJFAZ020000003">
    <property type="protein sequence ID" value="KAI5339139.1"/>
    <property type="molecule type" value="Genomic_DNA"/>
</dbReference>
<keyword evidence="2" id="KW-1185">Reference proteome</keyword>
<evidence type="ECO:0000313" key="2">
    <source>
        <dbReference type="Proteomes" id="UP001054821"/>
    </source>
</evidence>
<proteinExistence type="predicted"/>
<comment type="caution">
    <text evidence="1">The sequence shown here is derived from an EMBL/GenBank/DDBJ whole genome shotgun (WGS) entry which is preliminary data.</text>
</comment>
<dbReference type="AlphaFoldDB" id="A0AAD4WAR8"/>